<evidence type="ECO:0000256" key="1">
    <source>
        <dbReference type="SAM" id="SignalP"/>
    </source>
</evidence>
<dbReference type="OrthoDB" id="7156875at2"/>
<proteinExistence type="predicted"/>
<feature type="signal peptide" evidence="1">
    <location>
        <begin position="1"/>
        <end position="22"/>
    </location>
</feature>
<reference evidence="2 3" key="1">
    <citation type="submission" date="2019-08" db="EMBL/GenBank/DDBJ databases">
        <authorList>
            <person name="Liang Q."/>
        </authorList>
    </citation>
    <scope>NUCLEOTIDE SEQUENCE [LARGE SCALE GENOMIC DNA]</scope>
    <source>
        <strain evidence="2 3">V1718</strain>
    </source>
</reference>
<dbReference type="RefSeq" id="WP_146961043.1">
    <property type="nucleotide sequence ID" value="NZ_CP042467.1"/>
</dbReference>
<dbReference type="KEGG" id="bbae:FRD01_15095"/>
<keyword evidence="3" id="KW-1185">Reference proteome</keyword>
<name>A0A5B8XSK6_9DELT</name>
<dbReference type="Proteomes" id="UP000321595">
    <property type="component" value="Chromosome"/>
</dbReference>
<evidence type="ECO:0008006" key="4">
    <source>
        <dbReference type="Google" id="ProtNLM"/>
    </source>
</evidence>
<dbReference type="EMBL" id="CP042467">
    <property type="protein sequence ID" value="QED28534.1"/>
    <property type="molecule type" value="Genomic_DNA"/>
</dbReference>
<organism evidence="2 3">
    <name type="scientific">Microvenator marinus</name>
    <dbReference type="NCBI Taxonomy" id="2600177"/>
    <lineage>
        <taxon>Bacteria</taxon>
        <taxon>Deltaproteobacteria</taxon>
        <taxon>Bradymonadales</taxon>
        <taxon>Microvenatoraceae</taxon>
        <taxon>Microvenator</taxon>
    </lineage>
</organism>
<gene>
    <name evidence="2" type="ORF">FRD01_15095</name>
</gene>
<evidence type="ECO:0000313" key="3">
    <source>
        <dbReference type="Proteomes" id="UP000321595"/>
    </source>
</evidence>
<dbReference type="Pfam" id="PF11617">
    <property type="entry name" value="Cu-binding_MopE"/>
    <property type="match status" value="1"/>
</dbReference>
<feature type="chain" id="PRO_5023075279" description="Lipoprotein" evidence="1">
    <location>
        <begin position="23"/>
        <end position="197"/>
    </location>
</feature>
<sequence length="197" mass="20362">MKKTIYRTILLGLMGAGISACTVDFSPTGGGGETFSCATDDDCLGGFACQGNVCIRQSGPDVPTCVDADNDGYGVGTLEQRQTCRLCETEGKCGEDCDDTNPAIHPNAPEQCNNADENCNGEIDEPTDCTDDPSICNSLAGAAPQGASYSCIAGRCELTMMTQICTNGAMPCPCNANPLACTAGMYPEIPGPADCLQ</sequence>
<dbReference type="AlphaFoldDB" id="A0A5B8XSK6"/>
<dbReference type="PROSITE" id="PS51257">
    <property type="entry name" value="PROKAR_LIPOPROTEIN"/>
    <property type="match status" value="1"/>
</dbReference>
<evidence type="ECO:0000313" key="2">
    <source>
        <dbReference type="EMBL" id="QED28534.1"/>
    </source>
</evidence>
<protein>
    <recommendedName>
        <fullName evidence="4">Lipoprotein</fullName>
    </recommendedName>
</protein>
<dbReference type="InterPro" id="IPR021655">
    <property type="entry name" value="Put_metal-bd"/>
</dbReference>
<accession>A0A5B8XSK6</accession>
<keyword evidence="1" id="KW-0732">Signal</keyword>